<gene>
    <name evidence="2" type="ORF">AURANDRAFT_68081</name>
</gene>
<dbReference type="Gene3D" id="1.10.510.10">
    <property type="entry name" value="Transferase(Phosphotransferase) domain 1"/>
    <property type="match status" value="1"/>
</dbReference>
<dbReference type="GeneID" id="20226594"/>
<feature type="region of interest" description="Disordered" evidence="1">
    <location>
        <begin position="267"/>
        <end position="286"/>
    </location>
</feature>
<dbReference type="InterPro" id="IPR008271">
    <property type="entry name" value="Ser/Thr_kinase_AS"/>
</dbReference>
<proteinExistence type="predicted"/>
<sequence>MVVFAAPQLREYEALCNDPSSFDGRARTDEAVVKTRHPGDRVATRAGGSRSGIGRARLQHPFRAIFEAAQRHGSIVVTSASFRRRSKRVITLLSHRDVKPENVLLVARGGGFWDVRVKLCELGLSTRVRAAQEAPAPSPACVTATLGASEAQEPKRPSEAKNLISLKANNGDDEEATIDVDEETAVSIFVLQINELAQGLDQATRDEIFSKGRAITDKVVEILANNAIRQDALNRENEERTHRHCEWYIPKSKRTLKDKIDIRRDNVANGFSPDDSDESDWDIDDDKNVVSPDWDDGAYEEGKKDDSLTWQYYASLCFCVGNKGVRVRTRRELTTLKTATLCQTRKNQRTVTENVFFVYLCICVFDPVSDTVQI</sequence>
<organism evidence="3">
    <name type="scientific">Aureococcus anophagefferens</name>
    <name type="common">Harmful bloom alga</name>
    <dbReference type="NCBI Taxonomy" id="44056"/>
    <lineage>
        <taxon>Eukaryota</taxon>
        <taxon>Sar</taxon>
        <taxon>Stramenopiles</taxon>
        <taxon>Ochrophyta</taxon>
        <taxon>Pelagophyceae</taxon>
        <taxon>Pelagomonadales</taxon>
        <taxon>Pelagomonadaceae</taxon>
        <taxon>Aureococcus</taxon>
    </lineage>
</organism>
<reference evidence="2 3" key="1">
    <citation type="journal article" date="2011" name="Proc. Natl. Acad. Sci. U.S.A.">
        <title>Niche of harmful alga Aureococcus anophagefferens revealed through ecogenomics.</title>
        <authorList>
            <person name="Gobler C.J."/>
            <person name="Berry D.L."/>
            <person name="Dyhrman S.T."/>
            <person name="Wilhelm S.W."/>
            <person name="Salamov A."/>
            <person name="Lobanov A.V."/>
            <person name="Zhang Y."/>
            <person name="Collier J.L."/>
            <person name="Wurch L.L."/>
            <person name="Kustka A.B."/>
            <person name="Dill B.D."/>
            <person name="Shah M."/>
            <person name="VerBerkmoes N.C."/>
            <person name="Kuo A."/>
            <person name="Terry A."/>
            <person name="Pangilinan J."/>
            <person name="Lindquist E.A."/>
            <person name="Lucas S."/>
            <person name="Paulsen I.T."/>
            <person name="Hattenrath-Lehmann T.K."/>
            <person name="Talmage S.C."/>
            <person name="Walker E.A."/>
            <person name="Koch F."/>
            <person name="Burson A.M."/>
            <person name="Marcoval M.A."/>
            <person name="Tang Y.Z."/>
            <person name="Lecleir G.R."/>
            <person name="Coyne K.J."/>
            <person name="Berg G.M."/>
            <person name="Bertrand E.M."/>
            <person name="Saito M.A."/>
            <person name="Gladyshev V.N."/>
            <person name="Grigoriev I.V."/>
        </authorList>
    </citation>
    <scope>NUCLEOTIDE SEQUENCE [LARGE SCALE GENOMIC DNA]</scope>
    <source>
        <strain evidence="3">CCMP 1984</strain>
    </source>
</reference>
<dbReference type="RefSeq" id="XP_009041937.1">
    <property type="nucleotide sequence ID" value="XM_009043689.1"/>
</dbReference>
<dbReference type="InterPro" id="IPR011009">
    <property type="entry name" value="Kinase-like_dom_sf"/>
</dbReference>
<dbReference type="KEGG" id="aaf:AURANDRAFT_68081"/>
<dbReference type="PROSITE" id="PS00108">
    <property type="entry name" value="PROTEIN_KINASE_ST"/>
    <property type="match status" value="1"/>
</dbReference>
<accession>F0YNF2</accession>
<evidence type="ECO:0000313" key="3">
    <source>
        <dbReference type="Proteomes" id="UP000002729"/>
    </source>
</evidence>
<evidence type="ECO:0008006" key="4">
    <source>
        <dbReference type="Google" id="ProtNLM"/>
    </source>
</evidence>
<dbReference type="EMBL" id="GL833174">
    <property type="protein sequence ID" value="EGB03364.1"/>
    <property type="molecule type" value="Genomic_DNA"/>
</dbReference>
<dbReference type="SUPFAM" id="SSF56112">
    <property type="entry name" value="Protein kinase-like (PK-like)"/>
    <property type="match status" value="1"/>
</dbReference>
<evidence type="ECO:0000256" key="1">
    <source>
        <dbReference type="SAM" id="MobiDB-lite"/>
    </source>
</evidence>
<dbReference type="AlphaFoldDB" id="F0YNF2"/>
<protein>
    <recommendedName>
        <fullName evidence="4">Protein kinase domain-containing protein</fullName>
    </recommendedName>
</protein>
<dbReference type="Proteomes" id="UP000002729">
    <property type="component" value="Unassembled WGS sequence"/>
</dbReference>
<feature type="compositionally biased region" description="Acidic residues" evidence="1">
    <location>
        <begin position="274"/>
        <end position="285"/>
    </location>
</feature>
<dbReference type="GO" id="GO:0004672">
    <property type="term" value="F:protein kinase activity"/>
    <property type="evidence" value="ECO:0007669"/>
    <property type="project" value="InterPro"/>
</dbReference>
<keyword evidence="3" id="KW-1185">Reference proteome</keyword>
<name>F0YNF2_AURAN</name>
<dbReference type="InParanoid" id="F0YNF2"/>
<evidence type="ECO:0000313" key="2">
    <source>
        <dbReference type="EMBL" id="EGB03364.1"/>
    </source>
</evidence>